<dbReference type="AlphaFoldDB" id="A0A1E3JYT1"/>
<evidence type="ECO:0000313" key="4">
    <source>
        <dbReference type="EMBL" id="ODO05367.1"/>
    </source>
</evidence>
<evidence type="ECO:0000256" key="2">
    <source>
        <dbReference type="ARBA" id="ARBA00022679"/>
    </source>
</evidence>
<dbReference type="PROSITE" id="PS50868">
    <property type="entry name" value="POST_SET"/>
    <property type="match status" value="1"/>
</dbReference>
<keyword evidence="5" id="KW-1185">Reference proteome</keyword>
<dbReference type="PANTHER" id="PTHR12350:SF19">
    <property type="entry name" value="SET DOMAIN-CONTAINING PROTEIN"/>
    <property type="match status" value="1"/>
</dbReference>
<name>A0A1E3JYT1_9TREE</name>
<dbReference type="OrthoDB" id="5984008at2759"/>
<protein>
    <recommendedName>
        <fullName evidence="3">Post-SET domain-containing protein</fullName>
    </recommendedName>
</protein>
<reference evidence="4 5" key="1">
    <citation type="submission" date="2016-06" db="EMBL/GenBank/DDBJ databases">
        <title>Evolution of pathogenesis and genome organization in the Tremellales.</title>
        <authorList>
            <person name="Cuomo C."/>
            <person name="Litvintseva A."/>
            <person name="Heitman J."/>
            <person name="Chen Y."/>
            <person name="Sun S."/>
            <person name="Springer D."/>
            <person name="Dromer F."/>
            <person name="Young S."/>
            <person name="Zeng Q."/>
            <person name="Chapman S."/>
            <person name="Gujja S."/>
            <person name="Saif S."/>
            <person name="Birren B."/>
        </authorList>
    </citation>
    <scope>NUCLEOTIDE SEQUENCE [LARGE SCALE GENOMIC DNA]</scope>
    <source>
        <strain evidence="4 5">CBS 7118</strain>
    </source>
</reference>
<organism evidence="4 5">
    <name type="scientific">Cryptococcus wingfieldii CBS 7118</name>
    <dbReference type="NCBI Taxonomy" id="1295528"/>
    <lineage>
        <taxon>Eukaryota</taxon>
        <taxon>Fungi</taxon>
        <taxon>Dikarya</taxon>
        <taxon>Basidiomycota</taxon>
        <taxon>Agaricomycotina</taxon>
        <taxon>Tremellomycetes</taxon>
        <taxon>Tremellales</taxon>
        <taxon>Cryptococcaceae</taxon>
        <taxon>Cryptococcus</taxon>
    </lineage>
</organism>
<dbReference type="InterPro" id="IPR003616">
    <property type="entry name" value="Post-SET_dom"/>
</dbReference>
<dbReference type="Proteomes" id="UP000094819">
    <property type="component" value="Unassembled WGS sequence"/>
</dbReference>
<dbReference type="InterPro" id="IPR046341">
    <property type="entry name" value="SET_dom_sf"/>
</dbReference>
<keyword evidence="1" id="KW-0489">Methyltransferase</keyword>
<gene>
    <name evidence="4" type="ORF">L198_02060</name>
</gene>
<dbReference type="PANTHER" id="PTHR12350">
    <property type="entry name" value="HISTONE-LYSINE N-METHYLTRANSFERASE-RELATED"/>
    <property type="match status" value="1"/>
</dbReference>
<comment type="caution">
    <text evidence="4">The sequence shown here is derived from an EMBL/GenBank/DDBJ whole genome shotgun (WGS) entry which is preliminary data.</text>
</comment>
<evidence type="ECO:0000313" key="5">
    <source>
        <dbReference type="Proteomes" id="UP000094819"/>
    </source>
</evidence>
<dbReference type="GO" id="GO:0032259">
    <property type="term" value="P:methylation"/>
    <property type="evidence" value="ECO:0007669"/>
    <property type="project" value="UniProtKB-KW"/>
</dbReference>
<keyword evidence="2" id="KW-0808">Transferase</keyword>
<dbReference type="GeneID" id="30191273"/>
<feature type="domain" description="Post-SET" evidence="3">
    <location>
        <begin position="156"/>
        <end position="172"/>
    </location>
</feature>
<proteinExistence type="predicted"/>
<dbReference type="SUPFAM" id="SSF82199">
    <property type="entry name" value="SET domain"/>
    <property type="match status" value="1"/>
</dbReference>
<evidence type="ECO:0000259" key="3">
    <source>
        <dbReference type="PROSITE" id="PS50868"/>
    </source>
</evidence>
<evidence type="ECO:0000256" key="1">
    <source>
        <dbReference type="ARBA" id="ARBA00022603"/>
    </source>
</evidence>
<accession>A0A1E3JYT1</accession>
<dbReference type="RefSeq" id="XP_019034022.1">
    <property type="nucleotide sequence ID" value="XM_019174215.1"/>
</dbReference>
<dbReference type="InterPro" id="IPR053201">
    <property type="entry name" value="Flavunoidine_N-MTase"/>
</dbReference>
<sequence length="213" mass="22871">MPTATATTPTLPANPPQAWAKPTLSNTYGGKTYEATHPQLFAVEFTAGKGLEEGYASRLVAVRNYSPGEVITPLTNISLAPEKAYSSVQFGPGPRDHLELNSDLLFMNHSCSPTAQVHLPPDQSQWAVHASSHGNGIKKGDALTFFYPSTEWDMAQGFECACGSDNCLGQVYGAKHIPVEELKKRSFINEHILALKEGQQGSGVVGARGLCRA</sequence>
<dbReference type="Gene3D" id="2.170.270.10">
    <property type="entry name" value="SET domain"/>
    <property type="match status" value="1"/>
</dbReference>
<dbReference type="EMBL" id="AWGH01000004">
    <property type="protein sequence ID" value="ODO05367.1"/>
    <property type="molecule type" value="Genomic_DNA"/>
</dbReference>
<dbReference type="GO" id="GO:0008168">
    <property type="term" value="F:methyltransferase activity"/>
    <property type="evidence" value="ECO:0007669"/>
    <property type="project" value="UniProtKB-KW"/>
</dbReference>